<keyword evidence="1" id="KW-0175">Coiled coil</keyword>
<accession>A0A923LV75</accession>
<reference evidence="2" key="1">
    <citation type="submission" date="2020-08" db="EMBL/GenBank/DDBJ databases">
        <title>Genome public.</title>
        <authorList>
            <person name="Liu C."/>
            <person name="Sun Q."/>
        </authorList>
    </citation>
    <scope>NUCLEOTIDE SEQUENCE</scope>
    <source>
        <strain evidence="2">NSJ-28</strain>
    </source>
</reference>
<evidence type="ECO:0000256" key="1">
    <source>
        <dbReference type="SAM" id="Coils"/>
    </source>
</evidence>
<dbReference type="AlphaFoldDB" id="A0A923LV75"/>
<organism evidence="2 3">
    <name type="scientific">Agathobaculum faecis</name>
    <dbReference type="NCBI Taxonomy" id="2763013"/>
    <lineage>
        <taxon>Bacteria</taxon>
        <taxon>Bacillati</taxon>
        <taxon>Bacillota</taxon>
        <taxon>Clostridia</taxon>
        <taxon>Eubacteriales</taxon>
        <taxon>Butyricicoccaceae</taxon>
        <taxon>Agathobaculum</taxon>
    </lineage>
</organism>
<keyword evidence="3" id="KW-1185">Reference proteome</keyword>
<evidence type="ECO:0000313" key="3">
    <source>
        <dbReference type="Proteomes" id="UP000606499"/>
    </source>
</evidence>
<dbReference type="RefSeq" id="WP_147574154.1">
    <property type="nucleotide sequence ID" value="NZ_JACOPL010000009.1"/>
</dbReference>
<gene>
    <name evidence="2" type="ORF">H8S45_10825</name>
</gene>
<protein>
    <recommendedName>
        <fullName evidence="4">Zinc ribbon domain-containing protein</fullName>
    </recommendedName>
</protein>
<feature type="coiled-coil region" evidence="1">
    <location>
        <begin position="79"/>
        <end position="106"/>
    </location>
</feature>
<evidence type="ECO:0008006" key="4">
    <source>
        <dbReference type="Google" id="ProtNLM"/>
    </source>
</evidence>
<dbReference type="EMBL" id="JACOPL010000009">
    <property type="protein sequence ID" value="MBC5725948.1"/>
    <property type="molecule type" value="Genomic_DNA"/>
</dbReference>
<sequence>MDAKMQTFLEKVKVMADKTSKAAGRAADAAGKKATELASATRINLQIFDLNTECEVLFKEIGRMVYELHRGTEVSNEEMDQKIDLVDEKQARIAALREELAGMKSVVTCPHCGRPCSREDAFCSGCGGAL</sequence>
<dbReference type="Proteomes" id="UP000606499">
    <property type="component" value="Unassembled WGS sequence"/>
</dbReference>
<comment type="caution">
    <text evidence="2">The sequence shown here is derived from an EMBL/GenBank/DDBJ whole genome shotgun (WGS) entry which is preliminary data.</text>
</comment>
<evidence type="ECO:0000313" key="2">
    <source>
        <dbReference type="EMBL" id="MBC5725948.1"/>
    </source>
</evidence>
<proteinExistence type="predicted"/>
<name>A0A923LV75_9FIRM</name>